<dbReference type="EMBL" id="MRZV01000085">
    <property type="protein sequence ID" value="PIK59364.1"/>
    <property type="molecule type" value="Genomic_DNA"/>
</dbReference>
<evidence type="ECO:0000313" key="2">
    <source>
        <dbReference type="Proteomes" id="UP000230750"/>
    </source>
</evidence>
<dbReference type="AlphaFoldDB" id="A0A2G8LGI1"/>
<name>A0A2G8LGI1_STIJA</name>
<reference evidence="1 2" key="1">
    <citation type="journal article" date="2017" name="PLoS Biol.">
        <title>The sea cucumber genome provides insights into morphological evolution and visceral regeneration.</title>
        <authorList>
            <person name="Zhang X."/>
            <person name="Sun L."/>
            <person name="Yuan J."/>
            <person name="Sun Y."/>
            <person name="Gao Y."/>
            <person name="Zhang L."/>
            <person name="Li S."/>
            <person name="Dai H."/>
            <person name="Hamel J.F."/>
            <person name="Liu C."/>
            <person name="Yu Y."/>
            <person name="Liu S."/>
            <person name="Lin W."/>
            <person name="Guo K."/>
            <person name="Jin S."/>
            <person name="Xu P."/>
            <person name="Storey K.B."/>
            <person name="Huan P."/>
            <person name="Zhang T."/>
            <person name="Zhou Y."/>
            <person name="Zhang J."/>
            <person name="Lin C."/>
            <person name="Li X."/>
            <person name="Xing L."/>
            <person name="Huo D."/>
            <person name="Sun M."/>
            <person name="Wang L."/>
            <person name="Mercier A."/>
            <person name="Li F."/>
            <person name="Yang H."/>
            <person name="Xiang J."/>
        </authorList>
    </citation>
    <scope>NUCLEOTIDE SEQUENCE [LARGE SCALE GENOMIC DNA]</scope>
    <source>
        <strain evidence="1">Shaxun</strain>
        <tissue evidence="1">Muscle</tissue>
    </source>
</reference>
<accession>A0A2G8LGI1</accession>
<protein>
    <submittedName>
        <fullName evidence="1">Uncharacterized protein</fullName>
    </submittedName>
</protein>
<evidence type="ECO:0000313" key="1">
    <source>
        <dbReference type="EMBL" id="PIK59364.1"/>
    </source>
</evidence>
<comment type="caution">
    <text evidence="1">The sequence shown here is derived from an EMBL/GenBank/DDBJ whole genome shotgun (WGS) entry which is preliminary data.</text>
</comment>
<dbReference type="OrthoDB" id="10461380at2759"/>
<organism evidence="1 2">
    <name type="scientific">Stichopus japonicus</name>
    <name type="common">Sea cucumber</name>
    <dbReference type="NCBI Taxonomy" id="307972"/>
    <lineage>
        <taxon>Eukaryota</taxon>
        <taxon>Metazoa</taxon>
        <taxon>Echinodermata</taxon>
        <taxon>Eleutherozoa</taxon>
        <taxon>Echinozoa</taxon>
        <taxon>Holothuroidea</taxon>
        <taxon>Aspidochirotacea</taxon>
        <taxon>Aspidochirotida</taxon>
        <taxon>Stichopodidae</taxon>
        <taxon>Apostichopus</taxon>
    </lineage>
</organism>
<gene>
    <name evidence="1" type="ORF">BSL78_03735</name>
</gene>
<proteinExistence type="predicted"/>
<sequence>MYFDFGPITFTDFENGMDPHNPLFYGIEFSVSIPFLTSTQSHLPFHSLALSVFYERSRGDFPKPNFMFNYLPVDEILLDGGKLEMRNGSDVLKLTFQRLHDSCVPPPDIEQQEYDEYLTMDYQSGLIKPDFDYCDCHRTRNDFCALAEQLKPDIDDNLGDMCQIWGFPNKEQCETSVNVETVTRGFREAMLLFEVEDAINAIASDYSGNFTIGLKYPCLQE</sequence>
<keyword evidence="2" id="KW-1185">Reference proteome</keyword>
<dbReference type="Proteomes" id="UP000230750">
    <property type="component" value="Unassembled WGS sequence"/>
</dbReference>